<sequence length="191" mass="21144">MQINLFFECQLNQKDCAVCVLYGCKFGDTKYGCPNDFFKECATHTNIINFIKRHDYEDMEYVQNIGVTYISCGLACYKNELEEKYANARLKITNSSVDYCVEAGKPCTEYPTDSPPITSTPATAKPSSQSSTIKPRTSPVTSEPATAKPPSQSSTIKPRTPPTHVDPSGTSPPPAPDLQQLQMFQIIKMVL</sequence>
<feature type="region of interest" description="Disordered" evidence="1">
    <location>
        <begin position="111"/>
        <end position="178"/>
    </location>
</feature>
<accession>A0A914PBI0</accession>
<evidence type="ECO:0000313" key="2">
    <source>
        <dbReference type="Proteomes" id="UP000887578"/>
    </source>
</evidence>
<keyword evidence="2" id="KW-1185">Reference proteome</keyword>
<feature type="compositionally biased region" description="Polar residues" evidence="1">
    <location>
        <begin position="115"/>
        <end position="157"/>
    </location>
</feature>
<organism evidence="2 3">
    <name type="scientific">Panagrolaimus davidi</name>
    <dbReference type="NCBI Taxonomy" id="227884"/>
    <lineage>
        <taxon>Eukaryota</taxon>
        <taxon>Metazoa</taxon>
        <taxon>Ecdysozoa</taxon>
        <taxon>Nematoda</taxon>
        <taxon>Chromadorea</taxon>
        <taxon>Rhabditida</taxon>
        <taxon>Tylenchina</taxon>
        <taxon>Panagrolaimomorpha</taxon>
        <taxon>Panagrolaimoidea</taxon>
        <taxon>Panagrolaimidae</taxon>
        <taxon>Panagrolaimus</taxon>
    </lineage>
</organism>
<reference evidence="3" key="1">
    <citation type="submission" date="2022-11" db="UniProtKB">
        <authorList>
            <consortium name="WormBaseParasite"/>
        </authorList>
    </citation>
    <scope>IDENTIFICATION</scope>
</reference>
<dbReference type="Proteomes" id="UP000887578">
    <property type="component" value="Unplaced"/>
</dbReference>
<evidence type="ECO:0000256" key="1">
    <source>
        <dbReference type="SAM" id="MobiDB-lite"/>
    </source>
</evidence>
<proteinExistence type="predicted"/>
<dbReference type="WBParaSite" id="PDA_v2.g15502.t1">
    <property type="protein sequence ID" value="PDA_v2.g15502.t1"/>
    <property type="gene ID" value="PDA_v2.g15502"/>
</dbReference>
<dbReference type="AlphaFoldDB" id="A0A914PBI0"/>
<evidence type="ECO:0000313" key="3">
    <source>
        <dbReference type="WBParaSite" id="PDA_v2.g15502.t1"/>
    </source>
</evidence>
<protein>
    <submittedName>
        <fullName evidence="3">Uncharacterized protein</fullName>
    </submittedName>
</protein>
<name>A0A914PBI0_9BILA</name>